<dbReference type="InterPro" id="IPR056455">
    <property type="entry name" value="Ig-like_IP5PC_F"/>
</dbReference>
<name>A0ABC8QV39_9AQUA</name>
<comment type="similarity">
    <text evidence="1">Belongs to the inositol polyphosphate 5-phosphatase family.</text>
</comment>
<dbReference type="Proteomes" id="UP001642360">
    <property type="component" value="Unassembled WGS sequence"/>
</dbReference>
<dbReference type="AlphaFoldDB" id="A0ABC8QV39"/>
<dbReference type="Pfam" id="PF23755">
    <property type="entry name" value="Ig-like_IP5PC_F"/>
    <property type="match status" value="1"/>
</dbReference>
<dbReference type="PROSITE" id="PS50202">
    <property type="entry name" value="MSP"/>
    <property type="match status" value="1"/>
</dbReference>
<evidence type="ECO:0000256" key="1">
    <source>
        <dbReference type="ARBA" id="ARBA00010768"/>
    </source>
</evidence>
<accession>A0ABC8QV39</accession>
<dbReference type="Gene3D" id="3.60.10.10">
    <property type="entry name" value="Endonuclease/exonuclease/phosphatase"/>
    <property type="match status" value="1"/>
</dbReference>
<proteinExistence type="inferred from homology"/>
<dbReference type="EMBL" id="CAUOFW020000525">
    <property type="protein sequence ID" value="CAK9134619.1"/>
    <property type="molecule type" value="Genomic_DNA"/>
</dbReference>
<dbReference type="InterPro" id="IPR036691">
    <property type="entry name" value="Endo/exonu/phosph_ase_sf"/>
</dbReference>
<dbReference type="InterPro" id="IPR000300">
    <property type="entry name" value="IPPc"/>
</dbReference>
<sequence length="448" mass="51067">MRIVELLVVEEAGAVGLKMRVYGREMCFVNCHFAAHLEAVGRRNADFDHVYRTMIFNRPFFSAAAAGVSSTIQMLRCANAMGIHSVEGMPELSEADLVVFFGDFNYRLDDISYDEARDFISQRCFDWLRERDQLLAEMKAGNVFQGMREAVIRFPPTYKFERHQVGLAGYDSSEKKRIPAWCDRILYRDSRTATISSCSLECPVVSLISQYEACMDVTDSDHKPVRCIFCMEIARVDESVRRQEFGEIIGSNEKIMLILEELFKVPEAVVSTNNIILQNQDTSILRITNKCGKDKALFDIICESESTVKENGQASDHRARGCFGFPRWLEVNPASGVIEPGNIVEISVHHEEFQTLEEFVDGIPQNWWCEDARDKEVILVVRVRGSCTTESKSHRIRVRHSFSAKSMPMERKSNKSSSVQANVLHRSDFQRLSCSTDMVDQLRNLHSP</sequence>
<keyword evidence="4" id="KW-1185">Reference proteome</keyword>
<organism evidence="3 4">
    <name type="scientific">Ilex paraguariensis</name>
    <name type="common">yerba mate</name>
    <dbReference type="NCBI Taxonomy" id="185542"/>
    <lineage>
        <taxon>Eukaryota</taxon>
        <taxon>Viridiplantae</taxon>
        <taxon>Streptophyta</taxon>
        <taxon>Embryophyta</taxon>
        <taxon>Tracheophyta</taxon>
        <taxon>Spermatophyta</taxon>
        <taxon>Magnoliopsida</taxon>
        <taxon>eudicotyledons</taxon>
        <taxon>Gunneridae</taxon>
        <taxon>Pentapetalae</taxon>
        <taxon>asterids</taxon>
        <taxon>campanulids</taxon>
        <taxon>Aquifoliales</taxon>
        <taxon>Aquifoliaceae</taxon>
        <taxon>Ilex</taxon>
    </lineage>
</organism>
<dbReference type="PANTHER" id="PTHR11200">
    <property type="entry name" value="INOSITOL 5-PHOSPHATASE"/>
    <property type="match status" value="1"/>
</dbReference>
<dbReference type="InterPro" id="IPR000535">
    <property type="entry name" value="MSP_dom"/>
</dbReference>
<evidence type="ECO:0000313" key="3">
    <source>
        <dbReference type="EMBL" id="CAK9134619.1"/>
    </source>
</evidence>
<dbReference type="Pfam" id="PF22669">
    <property type="entry name" value="Exo_endo_phos2"/>
    <property type="match status" value="1"/>
</dbReference>
<gene>
    <name evidence="3" type="ORF">ILEXP_LOCUS1553</name>
</gene>
<dbReference type="SUPFAM" id="SSF56219">
    <property type="entry name" value="DNase I-like"/>
    <property type="match status" value="1"/>
</dbReference>
<dbReference type="PANTHER" id="PTHR11200:SF300">
    <property type="entry name" value="TYPE II INOSITOL 1,4,5-TRISPHOSPHATE 5-PHOSPHATASE"/>
    <property type="match status" value="1"/>
</dbReference>
<dbReference type="SMART" id="SM00128">
    <property type="entry name" value="IPPc"/>
    <property type="match status" value="1"/>
</dbReference>
<protein>
    <recommendedName>
        <fullName evidence="2">MSP domain-containing protein</fullName>
    </recommendedName>
</protein>
<comment type="caution">
    <text evidence="3">The sequence shown here is derived from an EMBL/GenBank/DDBJ whole genome shotgun (WGS) entry which is preliminary data.</text>
</comment>
<evidence type="ECO:0000313" key="4">
    <source>
        <dbReference type="Proteomes" id="UP001642360"/>
    </source>
</evidence>
<evidence type="ECO:0000259" key="2">
    <source>
        <dbReference type="PROSITE" id="PS50202"/>
    </source>
</evidence>
<dbReference type="InterPro" id="IPR046985">
    <property type="entry name" value="IP5"/>
</dbReference>
<feature type="domain" description="MSP" evidence="2">
    <location>
        <begin position="261"/>
        <end position="426"/>
    </location>
</feature>
<reference evidence="3 4" key="1">
    <citation type="submission" date="2024-02" db="EMBL/GenBank/DDBJ databases">
        <authorList>
            <person name="Vignale AGUSTIN F."/>
            <person name="Sosa J E."/>
            <person name="Modenutti C."/>
        </authorList>
    </citation>
    <scope>NUCLEOTIDE SEQUENCE [LARGE SCALE GENOMIC DNA]</scope>
</reference>